<name>A0A2U3LNG7_9FIRM</name>
<evidence type="ECO:0000313" key="1">
    <source>
        <dbReference type="EMBL" id="SPF53364.1"/>
    </source>
</evidence>
<dbReference type="OrthoDB" id="8781389at2"/>
<dbReference type="AlphaFoldDB" id="A0A2U3LNG7"/>
<reference evidence="2" key="1">
    <citation type="submission" date="2018-02" db="EMBL/GenBank/DDBJ databases">
        <authorList>
            <person name="Hausmann B."/>
        </authorList>
    </citation>
    <scope>NUCLEOTIDE SEQUENCE [LARGE SCALE GENOMIC DNA]</scope>
    <source>
        <strain evidence="2">Peat soil MAG SbF1</strain>
    </source>
</reference>
<protein>
    <submittedName>
        <fullName evidence="1">Uncharacterized protein</fullName>
    </submittedName>
</protein>
<dbReference type="EMBL" id="OMOF01000623">
    <property type="protein sequence ID" value="SPF53364.1"/>
    <property type="molecule type" value="Genomic_DNA"/>
</dbReference>
<accession>A0A2U3LNG7</accession>
<evidence type="ECO:0000313" key="2">
    <source>
        <dbReference type="Proteomes" id="UP000238916"/>
    </source>
</evidence>
<proteinExistence type="predicted"/>
<organism evidence="1 2">
    <name type="scientific">Candidatus Desulfosporosinus infrequens</name>
    <dbReference type="NCBI Taxonomy" id="2043169"/>
    <lineage>
        <taxon>Bacteria</taxon>
        <taxon>Bacillati</taxon>
        <taxon>Bacillota</taxon>
        <taxon>Clostridia</taxon>
        <taxon>Eubacteriales</taxon>
        <taxon>Desulfitobacteriaceae</taxon>
        <taxon>Desulfosporosinus</taxon>
    </lineage>
</organism>
<sequence>MSRLTDMEELISKKFDIEIQEYMKEALSCYMASAYRGCIVLSYIALFEDIYNKQEGLSATNSKAKQLYPRGQKKKGIPRCL</sequence>
<dbReference type="Proteomes" id="UP000238916">
    <property type="component" value="Unassembled WGS sequence"/>
</dbReference>
<gene>
    <name evidence="1" type="ORF">SBF1_660005</name>
</gene>